<keyword evidence="2" id="KW-1185">Reference proteome</keyword>
<organism evidence="1 2">
    <name type="scientific">Candidatus Acidiferrum panamense</name>
    <dbReference type="NCBI Taxonomy" id="2741543"/>
    <lineage>
        <taxon>Bacteria</taxon>
        <taxon>Pseudomonadati</taxon>
        <taxon>Acidobacteriota</taxon>
        <taxon>Terriglobia</taxon>
        <taxon>Candidatus Acidiferrales</taxon>
        <taxon>Candidatus Acidiferrum</taxon>
    </lineage>
</organism>
<dbReference type="EMBL" id="JACDQQ010001987">
    <property type="protein sequence ID" value="MBA0087402.1"/>
    <property type="molecule type" value="Genomic_DNA"/>
</dbReference>
<protein>
    <submittedName>
        <fullName evidence="1">Uncharacterized protein</fullName>
    </submittedName>
</protein>
<name>A0A7V8NU27_9BACT</name>
<dbReference type="AlphaFoldDB" id="A0A7V8NU27"/>
<evidence type="ECO:0000313" key="1">
    <source>
        <dbReference type="EMBL" id="MBA0087402.1"/>
    </source>
</evidence>
<sequence>MDLFAQLFGGLLAFVYHCFDRIVIYGYLSGLSRPERVVNFFHQVVGVPVVSREILSQRTADYQNWVEAFARNHRIPIEWAEKGVRKEDHVLPWQRRMARADSYGVYYILKSMEQGPTFRVTVPKYPTKDANYRILARQRSRFTHYYFYIRDETLGPMVLRVASFLPFQATYYLNGHSFIEQELNRARIGFRKTDNAFLAVDDVAALQAAADRLSPEIIRQRLDYWTLILGPKFSAKERSRLNLSRFYAIAQIEYCRNFIFKRHFPIHKLFERSCELGLWRLTGDKIAAIFGTRVNRRLCGKLATIIDRVEHGHHVFRAYFKHAFLKQYEKFATYLRNELVSNNLADFHLRKGLDHLQAVRERFLTITDRFASFQAQWLNVHVDFPLLQRLALPITIGAVRYPGIKLHDPRVIRLLEVLLHGGGHVGGWSAKQIHQIVISTFHLSDRRYGINQLRYDLRKLKGHGLLQRDGSRYAYRLSPKGVQVALLFLFFHKRLCGPLANSRFHHRPVARHQPHSKLETAYHRADKAIQQIVDLLAA</sequence>
<evidence type="ECO:0000313" key="2">
    <source>
        <dbReference type="Proteomes" id="UP000567293"/>
    </source>
</evidence>
<dbReference type="Proteomes" id="UP000567293">
    <property type="component" value="Unassembled WGS sequence"/>
</dbReference>
<proteinExistence type="predicted"/>
<comment type="caution">
    <text evidence="1">The sequence shown here is derived from an EMBL/GenBank/DDBJ whole genome shotgun (WGS) entry which is preliminary data.</text>
</comment>
<gene>
    <name evidence="1" type="ORF">HRJ53_20650</name>
</gene>
<accession>A0A7V8NU27</accession>
<reference evidence="1" key="1">
    <citation type="submission" date="2020-06" db="EMBL/GenBank/DDBJ databases">
        <title>Legume-microbial interactions unlock mineral nutrients during tropical forest succession.</title>
        <authorList>
            <person name="Epihov D.Z."/>
        </authorList>
    </citation>
    <scope>NUCLEOTIDE SEQUENCE [LARGE SCALE GENOMIC DNA]</scope>
    <source>
        <strain evidence="1">Pan2503</strain>
    </source>
</reference>